<dbReference type="PROSITE" id="PS51186">
    <property type="entry name" value="GNAT"/>
    <property type="match status" value="1"/>
</dbReference>
<evidence type="ECO:0000313" key="5">
    <source>
        <dbReference type="Proteomes" id="UP001164693"/>
    </source>
</evidence>
<dbReference type="InterPro" id="IPR000182">
    <property type="entry name" value="GNAT_dom"/>
</dbReference>
<sequence length="199" mass="21482">MSRVNVRVRPADVLDVPALVDLIHSTDVTSGQFSGRALLDDSTEHLTRRLNEILADGTRNLTLAIDDPTGEIVGLLVTRPDDVGAIDLTPVLHITHLIVAPDQRRRGVGRALLAAAVHLADERGVERVLATAAAGSREGNRYLARLGFAPLVVHRVASTSVLRRALGLADAPERMAVLRRARLLRAQRTSIAARSARRA</sequence>
<gene>
    <name evidence="4" type="ORF">M6B22_03200</name>
</gene>
<protein>
    <submittedName>
        <fullName evidence="4">GNAT family N-acetyltransferase</fullName>
        <ecNumber evidence="4">2.3.1.-</ecNumber>
    </submittedName>
</protein>
<dbReference type="CDD" id="cd04301">
    <property type="entry name" value="NAT_SF"/>
    <property type="match status" value="1"/>
</dbReference>
<organism evidence="4 5">
    <name type="scientific">Jatrophihabitans cynanchi</name>
    <dbReference type="NCBI Taxonomy" id="2944128"/>
    <lineage>
        <taxon>Bacteria</taxon>
        <taxon>Bacillati</taxon>
        <taxon>Actinomycetota</taxon>
        <taxon>Actinomycetes</taxon>
        <taxon>Jatrophihabitantales</taxon>
        <taxon>Jatrophihabitantaceae</taxon>
        <taxon>Jatrophihabitans</taxon>
    </lineage>
</organism>
<dbReference type="EMBL" id="CP097463">
    <property type="protein sequence ID" value="WAX57782.1"/>
    <property type="molecule type" value="Genomic_DNA"/>
</dbReference>
<keyword evidence="5" id="KW-1185">Reference proteome</keyword>
<evidence type="ECO:0000313" key="4">
    <source>
        <dbReference type="EMBL" id="WAX57782.1"/>
    </source>
</evidence>
<feature type="domain" description="N-acetyltransferase" evidence="3">
    <location>
        <begin position="6"/>
        <end position="167"/>
    </location>
</feature>
<dbReference type="Gene3D" id="3.40.630.30">
    <property type="match status" value="1"/>
</dbReference>
<dbReference type="SUPFAM" id="SSF55729">
    <property type="entry name" value="Acyl-CoA N-acyltransferases (Nat)"/>
    <property type="match status" value="1"/>
</dbReference>
<keyword evidence="1 4" id="KW-0808">Transferase</keyword>
<reference evidence="4" key="1">
    <citation type="submission" date="2022-05" db="EMBL/GenBank/DDBJ databases">
        <title>Jatrophihabitans sp. SB3-54 whole genome sequence.</title>
        <authorList>
            <person name="Suh M.K."/>
            <person name="Eom M.K."/>
            <person name="Kim J.S."/>
            <person name="Kim H.S."/>
            <person name="Do H.E."/>
            <person name="Shin Y.K."/>
            <person name="Lee J.-S."/>
        </authorList>
    </citation>
    <scope>NUCLEOTIDE SEQUENCE</scope>
    <source>
        <strain evidence="4">SB3-54</strain>
    </source>
</reference>
<dbReference type="RefSeq" id="WP_269444329.1">
    <property type="nucleotide sequence ID" value="NZ_CP097463.1"/>
</dbReference>
<keyword evidence="2 4" id="KW-0012">Acyltransferase</keyword>
<evidence type="ECO:0000256" key="2">
    <source>
        <dbReference type="ARBA" id="ARBA00023315"/>
    </source>
</evidence>
<dbReference type="Proteomes" id="UP001164693">
    <property type="component" value="Chromosome"/>
</dbReference>
<dbReference type="InterPro" id="IPR016181">
    <property type="entry name" value="Acyl_CoA_acyltransferase"/>
</dbReference>
<proteinExistence type="predicted"/>
<name>A0ABY7K2K3_9ACTN</name>
<dbReference type="PANTHER" id="PTHR43877">
    <property type="entry name" value="AMINOALKYLPHOSPHONATE N-ACETYLTRANSFERASE-RELATED-RELATED"/>
    <property type="match status" value="1"/>
</dbReference>
<dbReference type="GO" id="GO:0016746">
    <property type="term" value="F:acyltransferase activity"/>
    <property type="evidence" value="ECO:0007669"/>
    <property type="project" value="UniProtKB-KW"/>
</dbReference>
<evidence type="ECO:0000259" key="3">
    <source>
        <dbReference type="PROSITE" id="PS51186"/>
    </source>
</evidence>
<dbReference type="Pfam" id="PF00583">
    <property type="entry name" value="Acetyltransf_1"/>
    <property type="match status" value="1"/>
</dbReference>
<evidence type="ECO:0000256" key="1">
    <source>
        <dbReference type="ARBA" id="ARBA00022679"/>
    </source>
</evidence>
<accession>A0ABY7K2K3</accession>
<dbReference type="EC" id="2.3.1.-" evidence="4"/>
<dbReference type="InterPro" id="IPR050832">
    <property type="entry name" value="Bact_Acetyltransf"/>
</dbReference>